<dbReference type="Proteomes" id="UP000602442">
    <property type="component" value="Unassembled WGS sequence"/>
</dbReference>
<feature type="region of interest" description="Disordered" evidence="1">
    <location>
        <begin position="112"/>
        <end position="135"/>
    </location>
</feature>
<comment type="caution">
    <text evidence="3">The sequence shown here is derived from an EMBL/GenBank/DDBJ whole genome shotgun (WGS) entry which is preliminary data.</text>
</comment>
<evidence type="ECO:0008006" key="5">
    <source>
        <dbReference type="Google" id="ProtNLM"/>
    </source>
</evidence>
<evidence type="ECO:0000313" key="4">
    <source>
        <dbReference type="Proteomes" id="UP000602442"/>
    </source>
</evidence>
<keyword evidence="2" id="KW-0472">Membrane</keyword>
<sequence length="147" mass="16070">MIALTGCLAVILIALLLAPQTPFARLCHRQLVERPASALAKFRPHHIIYAVILIPVMLSGGEFIALLGPEFFAAYAMELAIYVDAVIVSVLASTAASIKAFAGSIRQRFNRLSSRKSARTKRAARKPQRDRMPANYDEHVPAMPMAA</sequence>
<feature type="transmembrane region" description="Helical" evidence="2">
    <location>
        <begin position="79"/>
        <end position="102"/>
    </location>
</feature>
<gene>
    <name evidence="3" type="ORF">I5L03_05430</name>
</gene>
<feature type="compositionally biased region" description="Basic residues" evidence="1">
    <location>
        <begin position="113"/>
        <end position="126"/>
    </location>
</feature>
<evidence type="ECO:0000313" key="3">
    <source>
        <dbReference type="EMBL" id="MBH5322021.1"/>
    </source>
</evidence>
<keyword evidence="2" id="KW-0812">Transmembrane</keyword>
<dbReference type="EMBL" id="JAEANY010000001">
    <property type="protein sequence ID" value="MBH5322021.1"/>
    <property type="molecule type" value="Genomic_DNA"/>
</dbReference>
<keyword evidence="4" id="KW-1185">Reference proteome</keyword>
<evidence type="ECO:0000256" key="2">
    <source>
        <dbReference type="SAM" id="Phobius"/>
    </source>
</evidence>
<name>A0ABS0N233_9SPHN</name>
<accession>A0ABS0N233</accession>
<proteinExistence type="predicted"/>
<keyword evidence="2" id="KW-1133">Transmembrane helix</keyword>
<feature type="transmembrane region" description="Helical" evidence="2">
    <location>
        <begin position="47"/>
        <end position="67"/>
    </location>
</feature>
<evidence type="ECO:0000256" key="1">
    <source>
        <dbReference type="SAM" id="MobiDB-lite"/>
    </source>
</evidence>
<protein>
    <recommendedName>
        <fullName evidence="5">Integral membrane protein</fullName>
    </recommendedName>
</protein>
<reference evidence="3 4" key="1">
    <citation type="submission" date="2020-11" db="EMBL/GenBank/DDBJ databases">
        <title>Erythrobacter sediminis sp. nov., a marine bacterium from a tidal flat of Garorim Bay.</title>
        <authorList>
            <person name="Kim D."/>
            <person name="Yoo Y."/>
            <person name="Kim J.-J."/>
        </authorList>
    </citation>
    <scope>NUCLEOTIDE SEQUENCE [LARGE SCALE GENOMIC DNA]</scope>
    <source>
        <strain evidence="3 4">JGD-13</strain>
    </source>
</reference>
<organism evidence="3 4">
    <name type="scientific">Aurantiacibacter sediminis</name>
    <dbReference type="NCBI Taxonomy" id="2793064"/>
    <lineage>
        <taxon>Bacteria</taxon>
        <taxon>Pseudomonadati</taxon>
        <taxon>Pseudomonadota</taxon>
        <taxon>Alphaproteobacteria</taxon>
        <taxon>Sphingomonadales</taxon>
        <taxon>Erythrobacteraceae</taxon>
        <taxon>Aurantiacibacter</taxon>
    </lineage>
</organism>